<name>A0AAE4MG97_9EURY</name>
<dbReference type="RefSeq" id="WP_338096353.1">
    <property type="nucleotide sequence ID" value="NZ_JAWDKB010000004.1"/>
</dbReference>
<dbReference type="AlphaFoldDB" id="A0AAE4MG97"/>
<dbReference type="InterPro" id="IPR007404">
    <property type="entry name" value="YdjM-like"/>
</dbReference>
<evidence type="ECO:0000256" key="1">
    <source>
        <dbReference type="SAM" id="Phobius"/>
    </source>
</evidence>
<keyword evidence="1" id="KW-1133">Transmembrane helix</keyword>
<keyword evidence="1" id="KW-0812">Transmembrane</keyword>
<proteinExistence type="predicted"/>
<accession>A0AAE4MG97</accession>
<feature type="transmembrane region" description="Helical" evidence="1">
    <location>
        <begin position="111"/>
        <end position="132"/>
    </location>
</feature>
<feature type="transmembrane region" description="Helical" evidence="1">
    <location>
        <begin position="197"/>
        <end position="215"/>
    </location>
</feature>
<evidence type="ECO:0000313" key="3">
    <source>
        <dbReference type="Proteomes" id="UP001283212"/>
    </source>
</evidence>
<evidence type="ECO:0008006" key="4">
    <source>
        <dbReference type="Google" id="ProtNLM"/>
    </source>
</evidence>
<dbReference type="EMBL" id="JAWDKB010000004">
    <property type="protein sequence ID" value="MDV0443844.1"/>
    <property type="molecule type" value="Genomic_DNA"/>
</dbReference>
<dbReference type="Pfam" id="PF04307">
    <property type="entry name" value="YdjM"/>
    <property type="match status" value="1"/>
</dbReference>
<dbReference type="Proteomes" id="UP001283212">
    <property type="component" value="Unassembled WGS sequence"/>
</dbReference>
<sequence length="252" mass="28604">MKGSTHILLSLLTGLVILAPIAGLIHWSWSIIILLGIFFGSIAPDVDKGRESAIFHSAIPGAKGRRFFLTPVIGYFLYIFCYKPLSMIFVGIFGQKILPKQGHRELPHSPIGVICMSLLLTFWIWLFCFVLSYIPYLEFLRDNLLIWIFGAAFLLGCFLHLLEDTCDNSGIHYLYPFSFRRVRGTVTSDGHDVRPKIYSITLLVVAVVLFFGFLFSRIDTSYAYWATFLVPVALWIVFLKISGVPAKKVVWE</sequence>
<evidence type="ECO:0000313" key="2">
    <source>
        <dbReference type="EMBL" id="MDV0443844.1"/>
    </source>
</evidence>
<protein>
    <recommendedName>
        <fullName evidence="4">Metal-dependent hydrolase</fullName>
    </recommendedName>
</protein>
<organism evidence="2 3">
    <name type="scientific">Methanorbis rubei</name>
    <dbReference type="NCBI Taxonomy" id="3028300"/>
    <lineage>
        <taxon>Archaea</taxon>
        <taxon>Methanobacteriati</taxon>
        <taxon>Methanobacteriota</taxon>
        <taxon>Stenosarchaea group</taxon>
        <taxon>Methanomicrobia</taxon>
        <taxon>Methanomicrobiales</taxon>
        <taxon>Methanocorpusculaceae</taxon>
        <taxon>Methanorbis</taxon>
    </lineage>
</organism>
<keyword evidence="3" id="KW-1185">Reference proteome</keyword>
<feature type="transmembrane region" description="Helical" evidence="1">
    <location>
        <begin position="67"/>
        <end position="91"/>
    </location>
</feature>
<reference evidence="2 3" key="1">
    <citation type="submission" date="2023-06" db="EMBL/GenBank/DDBJ databases">
        <title>Genome sequence of Methancorpusculaceae sp. Cs1.</title>
        <authorList>
            <person name="Protasov E."/>
            <person name="Platt K."/>
            <person name="Poehlein A."/>
            <person name="Daniel R."/>
            <person name="Brune A."/>
        </authorList>
    </citation>
    <scope>NUCLEOTIDE SEQUENCE [LARGE SCALE GENOMIC DNA]</scope>
    <source>
        <strain evidence="2 3">Cs1</strain>
    </source>
</reference>
<feature type="transmembrane region" description="Helical" evidence="1">
    <location>
        <begin position="222"/>
        <end position="241"/>
    </location>
</feature>
<feature type="transmembrane region" description="Helical" evidence="1">
    <location>
        <begin position="144"/>
        <end position="162"/>
    </location>
</feature>
<comment type="caution">
    <text evidence="2">The sequence shown here is derived from an EMBL/GenBank/DDBJ whole genome shotgun (WGS) entry which is preliminary data.</text>
</comment>
<gene>
    <name evidence="2" type="ORF">McpCs1_12270</name>
</gene>
<keyword evidence="1" id="KW-0472">Membrane</keyword>